<evidence type="ECO:0000256" key="3">
    <source>
        <dbReference type="ARBA" id="ARBA00006484"/>
    </source>
</evidence>
<dbReference type="InterPro" id="IPR054357">
    <property type="entry name" value="MFE-2_N"/>
</dbReference>
<dbReference type="Pfam" id="PF00106">
    <property type="entry name" value="adh_short"/>
    <property type="match status" value="1"/>
</dbReference>
<dbReference type="SUPFAM" id="SSF54637">
    <property type="entry name" value="Thioesterase/thiol ester dehydrase-isomerase"/>
    <property type="match status" value="3"/>
</dbReference>
<feature type="domain" description="Ketoreductase" evidence="11">
    <location>
        <begin position="9"/>
        <end position="201"/>
    </location>
</feature>
<dbReference type="Gene3D" id="3.40.50.720">
    <property type="entry name" value="NAD(P)-binding Rossmann-like Domain"/>
    <property type="match status" value="2"/>
</dbReference>
<name>A0A2A4K2G5_HELVI</name>
<dbReference type="PRINTS" id="PR00080">
    <property type="entry name" value="SDRFAMILY"/>
</dbReference>
<evidence type="ECO:0000256" key="8">
    <source>
        <dbReference type="ARBA" id="ARBA00023235"/>
    </source>
</evidence>
<dbReference type="GO" id="GO:0005777">
    <property type="term" value="C:peroxisome"/>
    <property type="evidence" value="ECO:0007669"/>
    <property type="project" value="UniProtKB-SubCell"/>
</dbReference>
<dbReference type="InterPro" id="IPR003033">
    <property type="entry name" value="SCP2_sterol-bd_dom"/>
</dbReference>
<dbReference type="PROSITE" id="PS00061">
    <property type="entry name" value="ADH_SHORT"/>
    <property type="match status" value="1"/>
</dbReference>
<protein>
    <recommendedName>
        <fullName evidence="10">Peroxisomal multifunctional enzyme type 2</fullName>
    </recommendedName>
</protein>
<dbReference type="CDD" id="cd03448">
    <property type="entry name" value="HDE_HSD"/>
    <property type="match status" value="1"/>
</dbReference>
<dbReference type="FunFam" id="3.40.50.720:FF:000185">
    <property type="entry name" value="peroxisomal multifunctional enzyme type 2"/>
    <property type="match status" value="1"/>
</dbReference>
<comment type="caution">
    <text evidence="12">The sequence shown here is derived from an EMBL/GenBank/DDBJ whole genome shotgun (WGS) entry which is preliminary data.</text>
</comment>
<dbReference type="Gene3D" id="1.10.287.4290">
    <property type="match status" value="2"/>
</dbReference>
<dbReference type="PANTHER" id="PTHR45024">
    <property type="entry name" value="DEHYDROGENASES, SHORT CHAIN"/>
    <property type="match status" value="1"/>
</dbReference>
<evidence type="ECO:0000256" key="5">
    <source>
        <dbReference type="ARBA" id="ARBA00023002"/>
    </source>
</evidence>
<dbReference type="SUPFAM" id="SSF51735">
    <property type="entry name" value="NAD(P)-binding Rossmann-fold domains"/>
    <property type="match status" value="2"/>
</dbReference>
<dbReference type="GO" id="GO:0016853">
    <property type="term" value="F:isomerase activity"/>
    <property type="evidence" value="ECO:0007669"/>
    <property type="project" value="UniProtKB-KW"/>
</dbReference>
<dbReference type="PRINTS" id="PR00081">
    <property type="entry name" value="GDHRDH"/>
</dbReference>
<sequence length="975" mass="106003">MDQLRFDGRVAVVTGAGGGLGRAYALLLGSRGAKVVVNDLGGSRDGSGKSNFADAVVKEIKDKGGVAVADYNNVVEGEKIIQTALDNFGRIDILINNAGILRDKSFTKMSDQDWDLIHLVHLKGAYKTTHAAWEHFRKQKYGRVIMTSSNAGIFGNFGQANYSAAKMGLVGLTNTLAIEGSKYNIKVNTIVPTAASRLTEDILPPEMFEAMKPELIAPVVAYMVHESFPDSGAVIDSTLGYATKMHYVRGQGAILKKKPSDPVTIESVKEFWSDATNMKDSIHLEKIADTTINLVEKIQDFEERSKLDGDRESYWSTYKYDSKDLVLYALGIGASVENESDLKFLYESHENFAALPTYFILPGMAIESPLVANSMPAGKHADFTNVKLFDRMTFTFSIFYQLTTLMMPGGERLKINAAKMGLVGLTNTLAIEGSKYNIKVNTIVPTAASRLTEDILPPEMFEAMKPELIAPVVAYMVHESFPDSGAVIDSTLGYATKMHYVRGQGAILKKKPSDPVTIESVKEFWSDATNMKDSIHLEKIADTTINLVEKIQDFEERSKLDGDRESYWSTYKYDSKDLVLYALGIGASVENESDLKFLYESHENFAALPTYFILPGMAIESPLVANSMPAGKHADFTNILHGEQFIEFVGDLPGTEGDFKVRSYVVDVLDKGSSAVSIVNSEIYQNKQLVARTQQHIFVLGQGGFKGPRNSKQAVEVQPAPKRAPDAVVEQRTAEGQASLYRLSGDFNPLHIDPNVAAASGHSRPILHGMATLGFSARHVLAKFGGNDPANFKALKARFVKPVLPGQTLVTEMWLEGKRVLFQTKVKETGNLVIAGAYVDFKNVVSGQASSGAAATAAPSGALKSDALFAKIQEEVGKNKDLAKSIGGIFLYNITESGKTVKSWTLDLKTPAVHEGGPKSGKADTTLTVSDSDMVDIAAGTLSPQVAYMKGKLKISGNIMLAQKLGPLLKSNAKL</sequence>
<dbReference type="InterPro" id="IPR036527">
    <property type="entry name" value="SCP2_sterol-bd_dom_sf"/>
</dbReference>
<evidence type="ECO:0000256" key="2">
    <source>
        <dbReference type="ARBA" id="ARBA00005005"/>
    </source>
</evidence>
<keyword evidence="5" id="KW-0560">Oxidoreductase</keyword>
<dbReference type="InterPro" id="IPR002347">
    <property type="entry name" value="SDR_fam"/>
</dbReference>
<keyword evidence="7" id="KW-0576">Peroxisome</keyword>
<proteinExistence type="inferred from homology"/>
<comment type="subcellular location">
    <subcellularLocation>
        <location evidence="1">Peroxisome</location>
    </subcellularLocation>
</comment>
<dbReference type="InterPro" id="IPR057326">
    <property type="entry name" value="KR_dom"/>
</dbReference>
<keyword evidence="9" id="KW-0456">Lyase</keyword>
<dbReference type="CDD" id="cd05353">
    <property type="entry name" value="hydroxyacyl-CoA-like_DH_SDR_c-like"/>
    <property type="match status" value="1"/>
</dbReference>
<dbReference type="FunFam" id="3.10.129.10:FF:000013">
    <property type="entry name" value="Peroxisomal multifunctional enzyme type 2"/>
    <property type="match status" value="1"/>
</dbReference>
<dbReference type="InterPro" id="IPR020904">
    <property type="entry name" value="Sc_DH/Rdtase_CS"/>
</dbReference>
<gene>
    <name evidence="12" type="ORF">B5V51_5253</name>
</gene>
<dbReference type="Pfam" id="PF01575">
    <property type="entry name" value="MaoC_dehydratas"/>
    <property type="match status" value="1"/>
</dbReference>
<evidence type="ECO:0000256" key="10">
    <source>
        <dbReference type="ARBA" id="ARBA00073497"/>
    </source>
</evidence>
<organism evidence="12">
    <name type="scientific">Heliothis virescens</name>
    <name type="common">Tobacco budworm moth</name>
    <dbReference type="NCBI Taxonomy" id="7102"/>
    <lineage>
        <taxon>Eukaryota</taxon>
        <taxon>Metazoa</taxon>
        <taxon>Ecdysozoa</taxon>
        <taxon>Arthropoda</taxon>
        <taxon>Hexapoda</taxon>
        <taxon>Insecta</taxon>
        <taxon>Pterygota</taxon>
        <taxon>Neoptera</taxon>
        <taxon>Endopterygota</taxon>
        <taxon>Lepidoptera</taxon>
        <taxon>Glossata</taxon>
        <taxon>Ditrysia</taxon>
        <taxon>Noctuoidea</taxon>
        <taxon>Noctuidae</taxon>
        <taxon>Heliothinae</taxon>
        <taxon>Heliothis</taxon>
    </lineage>
</organism>
<comment type="similarity">
    <text evidence="3">Belongs to the short-chain dehydrogenases/reductases (SDR) family.</text>
</comment>
<dbReference type="Gene3D" id="3.10.129.10">
    <property type="entry name" value="Hotdog Thioesterase"/>
    <property type="match status" value="2"/>
</dbReference>
<dbReference type="PANTHER" id="PTHR45024:SF2">
    <property type="entry name" value="SCP2 DOMAIN-CONTAINING PROTEIN"/>
    <property type="match status" value="1"/>
</dbReference>
<evidence type="ECO:0000256" key="6">
    <source>
        <dbReference type="ARBA" id="ARBA00023098"/>
    </source>
</evidence>
<dbReference type="GO" id="GO:0016491">
    <property type="term" value="F:oxidoreductase activity"/>
    <property type="evidence" value="ECO:0007669"/>
    <property type="project" value="UniProtKB-KW"/>
</dbReference>
<evidence type="ECO:0000259" key="11">
    <source>
        <dbReference type="SMART" id="SM00822"/>
    </source>
</evidence>
<evidence type="ECO:0000256" key="7">
    <source>
        <dbReference type="ARBA" id="ARBA00023140"/>
    </source>
</evidence>
<dbReference type="GO" id="GO:0018812">
    <property type="term" value="F:3-hydroxyacyl-CoA dehydratase activity"/>
    <property type="evidence" value="ECO:0007669"/>
    <property type="project" value="UniProtKB-ARBA"/>
</dbReference>
<dbReference type="Pfam" id="PF22622">
    <property type="entry name" value="MFE-2_hydrat-2_N"/>
    <property type="match status" value="2"/>
</dbReference>
<dbReference type="SUPFAM" id="SSF55718">
    <property type="entry name" value="SCP-like"/>
    <property type="match status" value="1"/>
</dbReference>
<dbReference type="UniPathway" id="UPA00659"/>
<dbReference type="InterPro" id="IPR029069">
    <property type="entry name" value="HotDog_dom_sf"/>
</dbReference>
<dbReference type="InterPro" id="IPR002539">
    <property type="entry name" value="MaoC-like_dom"/>
</dbReference>
<evidence type="ECO:0000313" key="12">
    <source>
        <dbReference type="EMBL" id="PCG78094.1"/>
    </source>
</evidence>
<reference evidence="12" key="1">
    <citation type="submission" date="2017-09" db="EMBL/GenBank/DDBJ databases">
        <title>Contemporary evolution of a Lepidopteran species, Heliothis virescens, in response to modern agricultural practices.</title>
        <authorList>
            <person name="Fritz M.L."/>
            <person name="Deyonke A.M."/>
            <person name="Papanicolaou A."/>
            <person name="Micinski S."/>
            <person name="Westbrook J."/>
            <person name="Gould F."/>
        </authorList>
    </citation>
    <scope>NUCLEOTIDE SEQUENCE [LARGE SCALE GENOMIC DNA]</scope>
    <source>
        <strain evidence="12">HvINT-</strain>
        <tissue evidence="12">Whole body</tissue>
    </source>
</reference>
<dbReference type="EMBL" id="NWSH01000239">
    <property type="protein sequence ID" value="PCG78094.1"/>
    <property type="molecule type" value="Genomic_DNA"/>
</dbReference>
<dbReference type="STRING" id="7102.A0A2A4K2G5"/>
<dbReference type="EMBL" id="NWSH01000239">
    <property type="protein sequence ID" value="PCG78093.1"/>
    <property type="molecule type" value="Genomic_DNA"/>
</dbReference>
<accession>A0A2A4K2G5</accession>
<dbReference type="Pfam" id="PF02036">
    <property type="entry name" value="SCP2"/>
    <property type="match status" value="1"/>
</dbReference>
<dbReference type="AlphaFoldDB" id="A0A2A4K2G5"/>
<dbReference type="GO" id="GO:0006635">
    <property type="term" value="P:fatty acid beta-oxidation"/>
    <property type="evidence" value="ECO:0007669"/>
    <property type="project" value="UniProtKB-UniPathway"/>
</dbReference>
<evidence type="ECO:0000256" key="1">
    <source>
        <dbReference type="ARBA" id="ARBA00004275"/>
    </source>
</evidence>
<keyword evidence="4" id="KW-0276">Fatty acid metabolism</keyword>
<keyword evidence="8" id="KW-0413">Isomerase</keyword>
<dbReference type="InterPro" id="IPR051687">
    <property type="entry name" value="Peroxisomal_Beta-Oxidation"/>
</dbReference>
<dbReference type="SMART" id="SM00822">
    <property type="entry name" value="PKS_KR"/>
    <property type="match status" value="1"/>
</dbReference>
<evidence type="ECO:0000256" key="4">
    <source>
        <dbReference type="ARBA" id="ARBA00022832"/>
    </source>
</evidence>
<keyword evidence="6" id="KW-0443">Lipid metabolism</keyword>
<comment type="pathway">
    <text evidence="2">Lipid metabolism; fatty acid beta-oxidation.</text>
</comment>
<dbReference type="Gene3D" id="3.30.1050.10">
    <property type="entry name" value="SCP2 sterol-binding domain"/>
    <property type="match status" value="1"/>
</dbReference>
<dbReference type="InterPro" id="IPR036291">
    <property type="entry name" value="NAD(P)-bd_dom_sf"/>
</dbReference>
<evidence type="ECO:0000256" key="9">
    <source>
        <dbReference type="ARBA" id="ARBA00023239"/>
    </source>
</evidence>